<gene>
    <name evidence="1" type="ORF">DXB61_16715</name>
</gene>
<dbReference type="EMBL" id="QSUP01000031">
    <property type="protein sequence ID" value="RGN46997.1"/>
    <property type="molecule type" value="Genomic_DNA"/>
</dbReference>
<accession>A0AB37LR25</accession>
<dbReference type="AlphaFoldDB" id="A0AB37LR25"/>
<evidence type="ECO:0000313" key="2">
    <source>
        <dbReference type="Proteomes" id="UP000261088"/>
    </source>
</evidence>
<dbReference type="RefSeq" id="WP_122122667.1">
    <property type="nucleotide sequence ID" value="NZ_QSUP01000031.1"/>
</dbReference>
<organism evidence="1 2">
    <name type="scientific">Parabacteroides merdae</name>
    <dbReference type="NCBI Taxonomy" id="46503"/>
    <lineage>
        <taxon>Bacteria</taxon>
        <taxon>Pseudomonadati</taxon>
        <taxon>Bacteroidota</taxon>
        <taxon>Bacteroidia</taxon>
        <taxon>Bacteroidales</taxon>
        <taxon>Tannerellaceae</taxon>
        <taxon>Parabacteroides</taxon>
    </lineage>
</organism>
<comment type="caution">
    <text evidence="1">The sequence shown here is derived from an EMBL/GenBank/DDBJ whole genome shotgun (WGS) entry which is preliminary data.</text>
</comment>
<protein>
    <recommendedName>
        <fullName evidence="3">SIR2-like domain-containing protein</fullName>
    </recommendedName>
</protein>
<dbReference type="Proteomes" id="UP000261088">
    <property type="component" value="Unassembled WGS sequence"/>
</dbReference>
<proteinExistence type="predicted"/>
<evidence type="ECO:0000313" key="1">
    <source>
        <dbReference type="EMBL" id="RGN46997.1"/>
    </source>
</evidence>
<name>A0AB37LR25_9BACT</name>
<dbReference type="SUPFAM" id="SSF52467">
    <property type="entry name" value="DHS-like NAD/FAD-binding domain"/>
    <property type="match status" value="1"/>
</dbReference>
<sequence>MQSVNPIQLANIKRIQEASRNGRLVLFVGAGVSKNSGVPMWGELIEKMKSELPESVRNEKDDLKLAQLYKDSRGEKEYLEMVMDTLCHNKVIPNPIHKELLALAPAHIITTNYDDLIEQEIRNEYKQFAIVRSDKDMPNMTYPNALIKMHGDYTIGNIVLAENDYYNYPKTFALTRAFVQSLFASKFIVFVGFSFADINLKMILNDVKNILEERMQPVYMLSLNKPDNVTQKYFESKGINIVYLEDFEVAKLSSYIKDDKRFKIQDPHGIKLYKYLKIIEKYDFDTTDDLITYVYKKISPYQDEIRVYGSGLKYLFPTYIGEFYFNEHADGLQTCIKYFDKLGKELRNFHGRKWLVKKHGIKRCREFIRFAYYNYLHCIDNWIILGDNFWLHIEDYIPRTVNEYLSTFDFAAFDERLKELSSRQLTGTIEDMEYPYAFYKIGAYYKAYQEFDKILPMAWKRQKYILYFLCLYNIWSLRFAIRGELTWNQETTLDWRPIYNKLSEIDLYDTLSKLPLPQEIKKIFYDLLANRYIGNKAVESEELKEKVHRQRKLAERGGFSMNSNIIALIAKHQREMLFGQRNFVLSDFNKYAKAIYRNTASGILNSYATKDQCDDESDFHRNTRIESLDSQMLTILIWNIDTKELREMFRQYDIYSIEIDEDGKKYIVKCIENLQKGLFVKYQTQQIMGAVRNLIYIIGRCASLDLDNFALYKTVGIMWDLDYQRFDMQSYLGMVIEAHNPTPEIALQFLHKVLDDRSRREYTYIIEELCKVISKSTLRIENIEHYITQGINDFNMLPLYSITSDKDKPKLIEYGKTSFKECWFPVYVEFMHKTQTVPDSAEDFEKRLDKGKSSIESNNALVCKYLTEWRKDERYKSLWNIIDNYQEKDDCLRFFSDPMHYAHPERVHIDWITTCSPDMIKELMTQTVYSEKLKNYISDARINPRYRRVLMSVL</sequence>
<dbReference type="Gene3D" id="3.40.50.1220">
    <property type="entry name" value="TPP-binding domain"/>
    <property type="match status" value="1"/>
</dbReference>
<dbReference type="InterPro" id="IPR029035">
    <property type="entry name" value="DHS-like_NAD/FAD-binding_dom"/>
</dbReference>
<reference evidence="1 2" key="1">
    <citation type="submission" date="2018-08" db="EMBL/GenBank/DDBJ databases">
        <title>A genome reference for cultivated species of the human gut microbiota.</title>
        <authorList>
            <person name="Zou Y."/>
            <person name="Xue W."/>
            <person name="Luo G."/>
        </authorList>
    </citation>
    <scope>NUCLEOTIDE SEQUENCE [LARGE SCALE GENOMIC DNA]</scope>
    <source>
        <strain evidence="1 2">OM05-11AA</strain>
    </source>
</reference>
<dbReference type="Pfam" id="PF13289">
    <property type="entry name" value="SIR2_2"/>
    <property type="match status" value="1"/>
</dbReference>
<evidence type="ECO:0008006" key="3">
    <source>
        <dbReference type="Google" id="ProtNLM"/>
    </source>
</evidence>